<organism evidence="2 3">
    <name type="scientific">Levilactobacillus brevis</name>
    <name type="common">Lactobacillus brevis</name>
    <dbReference type="NCBI Taxonomy" id="1580"/>
    <lineage>
        <taxon>Bacteria</taxon>
        <taxon>Bacillati</taxon>
        <taxon>Bacillota</taxon>
        <taxon>Bacilli</taxon>
        <taxon>Lactobacillales</taxon>
        <taxon>Lactobacillaceae</taxon>
        <taxon>Levilactobacillus</taxon>
    </lineage>
</organism>
<feature type="compositionally biased region" description="Polar residues" evidence="1">
    <location>
        <begin position="137"/>
        <end position="148"/>
    </location>
</feature>
<dbReference type="Proteomes" id="UP001164768">
    <property type="component" value="Plasmid pBRV691"/>
</dbReference>
<feature type="compositionally biased region" description="Polar residues" evidence="1">
    <location>
        <begin position="91"/>
        <end position="129"/>
    </location>
</feature>
<keyword evidence="2" id="KW-0614">Plasmid</keyword>
<accession>A0AB38X874</accession>
<evidence type="ECO:0000256" key="1">
    <source>
        <dbReference type="SAM" id="MobiDB-lite"/>
    </source>
</evidence>
<reference evidence="2" key="1">
    <citation type="submission" date="2022-11" db="EMBL/GenBank/DDBJ databases">
        <title>Whole genome sequence of Levilactobacillus brevis SMB091.</title>
        <authorList>
            <person name="Kim J.-M."/>
            <person name="Kim O.-C."/>
            <person name="Choi Y.H."/>
            <person name="Han N.S."/>
            <person name="Hurh B."/>
        </authorList>
    </citation>
    <scope>NUCLEOTIDE SEQUENCE</scope>
    <source>
        <strain evidence="2">SMB091</strain>
        <plasmid evidence="2">pBRV691</plasmid>
    </source>
</reference>
<gene>
    <name evidence="2" type="ORF">ORR04_12585</name>
</gene>
<evidence type="ECO:0000313" key="3">
    <source>
        <dbReference type="Proteomes" id="UP001164768"/>
    </source>
</evidence>
<protein>
    <submittedName>
        <fullName evidence="2">Uncharacterized protein</fullName>
    </submittedName>
</protein>
<sequence>MMIYGAAIAVLIAGDQYIQRWTGTSTGQSGSMRDLVAGSMAAAGLGKAAKTTGKAALEGIGAVAGAAGAVGHGIKSAGGKAKGEIDKLRSSALQDESGDGSTNSADSPSQNQDNSLNAAQTGDSVPSGTDESESENTADMSDSGQNQQPVMLRLNGQKNRPEPMIMVTLIIIRIL</sequence>
<dbReference type="RefSeq" id="WP_267668735.1">
    <property type="nucleotide sequence ID" value="NZ_CP113119.1"/>
</dbReference>
<geneLocation type="plasmid" evidence="2 3">
    <name>pBRV691</name>
</geneLocation>
<dbReference type="AlphaFoldDB" id="A0AB38X874"/>
<proteinExistence type="predicted"/>
<evidence type="ECO:0000313" key="2">
    <source>
        <dbReference type="EMBL" id="WAD02934.1"/>
    </source>
</evidence>
<name>A0AB38X874_LEVBR</name>
<feature type="region of interest" description="Disordered" evidence="1">
    <location>
        <begin position="75"/>
        <end position="148"/>
    </location>
</feature>
<dbReference type="EMBL" id="CP113119">
    <property type="protein sequence ID" value="WAD02934.1"/>
    <property type="molecule type" value="Genomic_DNA"/>
</dbReference>